<dbReference type="InterPro" id="IPR052158">
    <property type="entry name" value="INH-QAR"/>
</dbReference>
<dbReference type="AlphaFoldDB" id="A0A8H4UFH7"/>
<sequence>MKLSLSLLTGALAVFTTTSASAIARHADHAPYYARDTEPTCITPGAVPDIQGSQIRNIGVVLFRAFDMIDVFGTLDPLQLLAHMAQPLNLHLIAETLEPVTTEPISMNKFNSSFWPTVNPTKTFADDVDLDVLIVPGGPGARSPELGAVTDYIAKMYPRVKVLMTICTGSGVAARAGVLDGHLATTNKNAWAAMTSMGPKVNWVSPARFVIDGKVWSSSGVTSALDLVFAFIETYWGSEQSQRIAGIIEHVPRIATDDPFSAKFNITPTDAHPCAAA</sequence>
<accession>A0A8H4UFH7</accession>
<dbReference type="CDD" id="cd03139">
    <property type="entry name" value="GATase1_PfpI_2"/>
    <property type="match status" value="1"/>
</dbReference>
<feature type="domain" description="DJ-1/PfpI" evidence="2">
    <location>
        <begin position="117"/>
        <end position="233"/>
    </location>
</feature>
<keyword evidence="1" id="KW-0732">Signal</keyword>
<feature type="chain" id="PRO_5034117310" description="DJ-1/PfpI domain-containing protein" evidence="1">
    <location>
        <begin position="21"/>
        <end position="277"/>
    </location>
</feature>
<keyword evidence="4" id="KW-1185">Reference proteome</keyword>
<reference evidence="3" key="2">
    <citation type="submission" date="2020-05" db="EMBL/GenBank/DDBJ databases">
        <authorList>
            <person name="Kim H.-S."/>
            <person name="Proctor R.H."/>
            <person name="Brown D.W."/>
        </authorList>
    </citation>
    <scope>NUCLEOTIDE SEQUENCE</scope>
    <source>
        <strain evidence="3">NRRL 22465</strain>
    </source>
</reference>
<dbReference type="EMBL" id="JABEYC010000623">
    <property type="protein sequence ID" value="KAF4975604.1"/>
    <property type="molecule type" value="Genomic_DNA"/>
</dbReference>
<proteinExistence type="predicted"/>
<dbReference type="InterPro" id="IPR029062">
    <property type="entry name" value="Class_I_gatase-like"/>
</dbReference>
<evidence type="ECO:0000313" key="3">
    <source>
        <dbReference type="EMBL" id="KAF4975604.1"/>
    </source>
</evidence>
<dbReference type="InterPro" id="IPR002818">
    <property type="entry name" value="DJ-1/PfpI"/>
</dbReference>
<dbReference type="OrthoDB" id="543156at2759"/>
<dbReference type="PANTHER" id="PTHR43130:SF15">
    <property type="entry name" value="THIJ_PFPI FAMILY PROTEIN (AFU_ORTHOLOGUE AFUA_5G14240)"/>
    <property type="match status" value="1"/>
</dbReference>
<dbReference type="Gene3D" id="3.40.50.880">
    <property type="match status" value="1"/>
</dbReference>
<dbReference type="PANTHER" id="PTHR43130">
    <property type="entry name" value="ARAC-FAMILY TRANSCRIPTIONAL REGULATOR"/>
    <property type="match status" value="1"/>
</dbReference>
<evidence type="ECO:0000256" key="1">
    <source>
        <dbReference type="SAM" id="SignalP"/>
    </source>
</evidence>
<organism evidence="3 4">
    <name type="scientific">Fusarium zealandicum</name>
    <dbReference type="NCBI Taxonomy" id="1053134"/>
    <lineage>
        <taxon>Eukaryota</taxon>
        <taxon>Fungi</taxon>
        <taxon>Dikarya</taxon>
        <taxon>Ascomycota</taxon>
        <taxon>Pezizomycotina</taxon>
        <taxon>Sordariomycetes</taxon>
        <taxon>Hypocreomycetidae</taxon>
        <taxon>Hypocreales</taxon>
        <taxon>Nectriaceae</taxon>
        <taxon>Fusarium</taxon>
        <taxon>Fusarium staphyleae species complex</taxon>
    </lineage>
</organism>
<gene>
    <name evidence="3" type="ORF">FZEAL_7634</name>
</gene>
<dbReference type="Proteomes" id="UP000635477">
    <property type="component" value="Unassembled WGS sequence"/>
</dbReference>
<evidence type="ECO:0000313" key="4">
    <source>
        <dbReference type="Proteomes" id="UP000635477"/>
    </source>
</evidence>
<feature type="signal peptide" evidence="1">
    <location>
        <begin position="1"/>
        <end position="20"/>
    </location>
</feature>
<evidence type="ECO:0000259" key="2">
    <source>
        <dbReference type="Pfam" id="PF01965"/>
    </source>
</evidence>
<dbReference type="Pfam" id="PF01965">
    <property type="entry name" value="DJ-1_PfpI"/>
    <property type="match status" value="1"/>
</dbReference>
<protein>
    <recommendedName>
        <fullName evidence="2">DJ-1/PfpI domain-containing protein</fullName>
    </recommendedName>
</protein>
<name>A0A8H4UFH7_9HYPO</name>
<reference evidence="3" key="1">
    <citation type="journal article" date="2020" name="BMC Genomics">
        <title>Correction to: Identification and distribution of gene clusters required for synthesis of sphingolipid metabolism inhibitors in diverse species of the filamentous fungus Fusarium.</title>
        <authorList>
            <person name="Kim H.S."/>
            <person name="Lohmar J.M."/>
            <person name="Busman M."/>
            <person name="Brown D.W."/>
            <person name="Naumann T.A."/>
            <person name="Divon H.H."/>
            <person name="Lysoe E."/>
            <person name="Uhlig S."/>
            <person name="Proctor R.H."/>
        </authorList>
    </citation>
    <scope>NUCLEOTIDE SEQUENCE</scope>
    <source>
        <strain evidence="3">NRRL 22465</strain>
    </source>
</reference>
<dbReference type="SUPFAM" id="SSF52317">
    <property type="entry name" value="Class I glutamine amidotransferase-like"/>
    <property type="match status" value="1"/>
</dbReference>
<comment type="caution">
    <text evidence="3">The sequence shown here is derived from an EMBL/GenBank/DDBJ whole genome shotgun (WGS) entry which is preliminary data.</text>
</comment>